<keyword evidence="1" id="KW-0479">Metal-binding</keyword>
<name>X0W5Q1_9ZZZZ</name>
<feature type="domain" description="4Fe-4S ferredoxin-type" evidence="5">
    <location>
        <begin position="97"/>
        <end position="126"/>
    </location>
</feature>
<keyword evidence="2" id="KW-0560">Oxidoreductase</keyword>
<evidence type="ECO:0000256" key="2">
    <source>
        <dbReference type="ARBA" id="ARBA00023002"/>
    </source>
</evidence>
<dbReference type="SUPFAM" id="SSF51971">
    <property type="entry name" value="Nucleotide-binding domain"/>
    <property type="match status" value="1"/>
</dbReference>
<proteinExistence type="predicted"/>
<dbReference type="AlphaFoldDB" id="X0W5Q1"/>
<keyword evidence="4" id="KW-0411">Iron-sulfur</keyword>
<dbReference type="PANTHER" id="PTHR43498">
    <property type="entry name" value="FERREDOXIN:COB-COM HETERODISULFIDE REDUCTASE SUBUNIT A"/>
    <property type="match status" value="1"/>
</dbReference>
<dbReference type="InterPro" id="IPR039650">
    <property type="entry name" value="HdrA-like"/>
</dbReference>
<feature type="non-terminal residue" evidence="6">
    <location>
        <position position="229"/>
    </location>
</feature>
<dbReference type="Pfam" id="PF12831">
    <property type="entry name" value="FAD_oxidored"/>
    <property type="match status" value="1"/>
</dbReference>
<keyword evidence="3" id="KW-0408">Iron</keyword>
<sequence>MKDTKPLLVIGAGIAGITAALEAAEAGAEVVLVERDPTVGGRVVRVHNYFPKLCPPTCGMEINTRRLENNPRIRVLTSTTVTAAEQTDGGWNVTVTTAPVYVNEKCTACGDCQEACTTEVDDPFNLGLKKVKAIRLPHLNAWPKIFVFDRSACSDGEAGKIAEACGYSAVDLDAAETTEELDVGAVVVATGWQPYPLEKLEELGGNLPDVISNVQMERLASHSGPTEGK</sequence>
<accession>X0W5Q1</accession>
<gene>
    <name evidence="6" type="ORF">S01H1_55522</name>
</gene>
<reference evidence="6" key="1">
    <citation type="journal article" date="2014" name="Front. Microbiol.">
        <title>High frequency of phylogenetically diverse reductive dehalogenase-homologous genes in deep subseafloor sedimentary metagenomes.</title>
        <authorList>
            <person name="Kawai M."/>
            <person name="Futagami T."/>
            <person name="Toyoda A."/>
            <person name="Takaki Y."/>
            <person name="Nishi S."/>
            <person name="Hori S."/>
            <person name="Arai W."/>
            <person name="Tsubouchi T."/>
            <person name="Morono Y."/>
            <person name="Uchiyama I."/>
            <person name="Ito T."/>
            <person name="Fujiyama A."/>
            <person name="Inagaki F."/>
            <person name="Takami H."/>
        </authorList>
    </citation>
    <scope>NUCLEOTIDE SEQUENCE</scope>
    <source>
        <strain evidence="6">Expedition CK06-06</strain>
    </source>
</reference>
<dbReference type="Gene3D" id="3.40.50.720">
    <property type="entry name" value="NAD(P)-binding Rossmann-like Domain"/>
    <property type="match status" value="1"/>
</dbReference>
<dbReference type="PANTHER" id="PTHR43498:SF1">
    <property type="entry name" value="COB--COM HETERODISULFIDE REDUCTASE IRON-SULFUR SUBUNIT A"/>
    <property type="match status" value="1"/>
</dbReference>
<evidence type="ECO:0000313" key="6">
    <source>
        <dbReference type="EMBL" id="GAG25890.1"/>
    </source>
</evidence>
<protein>
    <recommendedName>
        <fullName evidence="5">4Fe-4S ferredoxin-type domain-containing protein</fullName>
    </recommendedName>
</protein>
<dbReference type="GO" id="GO:0046872">
    <property type="term" value="F:metal ion binding"/>
    <property type="evidence" value="ECO:0007669"/>
    <property type="project" value="UniProtKB-KW"/>
</dbReference>
<dbReference type="GO" id="GO:0051536">
    <property type="term" value="F:iron-sulfur cluster binding"/>
    <property type="evidence" value="ECO:0007669"/>
    <property type="project" value="UniProtKB-KW"/>
</dbReference>
<dbReference type="GO" id="GO:0016491">
    <property type="term" value="F:oxidoreductase activity"/>
    <property type="evidence" value="ECO:0007669"/>
    <property type="project" value="UniProtKB-KW"/>
</dbReference>
<dbReference type="PROSITE" id="PS51379">
    <property type="entry name" value="4FE4S_FER_2"/>
    <property type="match status" value="1"/>
</dbReference>
<evidence type="ECO:0000259" key="5">
    <source>
        <dbReference type="PROSITE" id="PS51379"/>
    </source>
</evidence>
<evidence type="ECO:0000256" key="3">
    <source>
        <dbReference type="ARBA" id="ARBA00023004"/>
    </source>
</evidence>
<dbReference type="InterPro" id="IPR017896">
    <property type="entry name" value="4Fe4S_Fe-S-bd"/>
</dbReference>
<dbReference type="EMBL" id="BARS01036097">
    <property type="protein sequence ID" value="GAG25890.1"/>
    <property type="molecule type" value="Genomic_DNA"/>
</dbReference>
<organism evidence="6">
    <name type="scientific">marine sediment metagenome</name>
    <dbReference type="NCBI Taxonomy" id="412755"/>
    <lineage>
        <taxon>unclassified sequences</taxon>
        <taxon>metagenomes</taxon>
        <taxon>ecological metagenomes</taxon>
    </lineage>
</organism>
<evidence type="ECO:0000256" key="4">
    <source>
        <dbReference type="ARBA" id="ARBA00023014"/>
    </source>
</evidence>
<dbReference type="SUPFAM" id="SSF54862">
    <property type="entry name" value="4Fe-4S ferredoxins"/>
    <property type="match status" value="1"/>
</dbReference>
<evidence type="ECO:0000256" key="1">
    <source>
        <dbReference type="ARBA" id="ARBA00022723"/>
    </source>
</evidence>
<comment type="caution">
    <text evidence="6">The sequence shown here is derived from an EMBL/GenBank/DDBJ whole genome shotgun (WGS) entry which is preliminary data.</text>
</comment>